<protein>
    <submittedName>
        <fullName evidence="3">Uncharacterized protein</fullName>
    </submittedName>
</protein>
<evidence type="ECO:0000313" key="3">
    <source>
        <dbReference type="EMBL" id="KAE8356850.1"/>
    </source>
</evidence>
<evidence type="ECO:0000313" key="4">
    <source>
        <dbReference type="Proteomes" id="UP000327118"/>
    </source>
</evidence>
<feature type="compositionally biased region" description="Polar residues" evidence="2">
    <location>
        <begin position="158"/>
        <end position="174"/>
    </location>
</feature>
<dbReference type="OrthoDB" id="5030973at2759"/>
<gene>
    <name evidence="3" type="ORF">BDV28DRAFT_144763</name>
</gene>
<evidence type="ECO:0000256" key="1">
    <source>
        <dbReference type="SAM" id="Coils"/>
    </source>
</evidence>
<organism evidence="3 4">
    <name type="scientific">Aspergillus coremiiformis</name>
    <dbReference type="NCBI Taxonomy" id="138285"/>
    <lineage>
        <taxon>Eukaryota</taxon>
        <taxon>Fungi</taxon>
        <taxon>Dikarya</taxon>
        <taxon>Ascomycota</taxon>
        <taxon>Pezizomycotina</taxon>
        <taxon>Eurotiomycetes</taxon>
        <taxon>Eurotiomycetidae</taxon>
        <taxon>Eurotiales</taxon>
        <taxon>Aspergillaceae</taxon>
        <taxon>Aspergillus</taxon>
        <taxon>Aspergillus subgen. Circumdati</taxon>
    </lineage>
</organism>
<name>A0A5N6ZL02_9EURO</name>
<sequence>MSDPGFEDCEYLDDWDPSDPVKLDLYAIEDNEALAGQGALKSYHASENGRALFVSDKPSHHISVQRLLWVDGWEKTDAGEKTQEMTLVVLKAVFGWNDPKSRIQWAKMELALESTQDEADEPVVEAWAQFHEPEQWNQSTAQRKNTGTVNASADVGWNGSSATTGMSRTQEVSWEQTDYDEGTAWEKFSKRTGKPNGMTWTLRQNNLQDHGVKPEIWTAVLFARQSRAPYKVRFEMRVGAGNFQAFGASAKRLFGLSPQHTRAFEITPWKTPVVNGEGRKIVEHIDLNNLGKLRDREERTKLNVQWGGINPASAQPPLLSSQQGIKSDVKPDMRLDVGLTATPDPSRLVALETRMAQLEARVATQDTTILQLQRALLEETRAQLG</sequence>
<reference evidence="4" key="1">
    <citation type="submission" date="2019-04" db="EMBL/GenBank/DDBJ databases">
        <title>Friends and foes A comparative genomics studyof 23 Aspergillus species from section Flavi.</title>
        <authorList>
            <consortium name="DOE Joint Genome Institute"/>
            <person name="Kjaerbolling I."/>
            <person name="Vesth T."/>
            <person name="Frisvad J.C."/>
            <person name="Nybo J.L."/>
            <person name="Theobald S."/>
            <person name="Kildgaard S."/>
            <person name="Isbrandt T."/>
            <person name="Kuo A."/>
            <person name="Sato A."/>
            <person name="Lyhne E.K."/>
            <person name="Kogle M.E."/>
            <person name="Wiebenga A."/>
            <person name="Kun R.S."/>
            <person name="Lubbers R.J."/>
            <person name="Makela M.R."/>
            <person name="Barry K."/>
            <person name="Chovatia M."/>
            <person name="Clum A."/>
            <person name="Daum C."/>
            <person name="Haridas S."/>
            <person name="He G."/>
            <person name="LaButti K."/>
            <person name="Lipzen A."/>
            <person name="Mondo S."/>
            <person name="Riley R."/>
            <person name="Salamov A."/>
            <person name="Simmons B.A."/>
            <person name="Magnuson J.K."/>
            <person name="Henrissat B."/>
            <person name="Mortensen U.H."/>
            <person name="Larsen T.O."/>
            <person name="Devries R.P."/>
            <person name="Grigoriev I.V."/>
            <person name="Machida M."/>
            <person name="Baker S.E."/>
            <person name="Andersen M.R."/>
        </authorList>
    </citation>
    <scope>NUCLEOTIDE SEQUENCE [LARGE SCALE GENOMIC DNA]</scope>
    <source>
        <strain evidence="4">CBS 553.77</strain>
    </source>
</reference>
<keyword evidence="1" id="KW-0175">Coiled coil</keyword>
<feature type="coiled-coil region" evidence="1">
    <location>
        <begin position="348"/>
        <end position="375"/>
    </location>
</feature>
<keyword evidence="4" id="KW-1185">Reference proteome</keyword>
<proteinExistence type="predicted"/>
<accession>A0A5N6ZL02</accession>
<feature type="region of interest" description="Disordered" evidence="2">
    <location>
        <begin position="150"/>
        <end position="174"/>
    </location>
</feature>
<dbReference type="EMBL" id="ML739034">
    <property type="protein sequence ID" value="KAE8356850.1"/>
    <property type="molecule type" value="Genomic_DNA"/>
</dbReference>
<evidence type="ECO:0000256" key="2">
    <source>
        <dbReference type="SAM" id="MobiDB-lite"/>
    </source>
</evidence>
<dbReference type="Proteomes" id="UP000327118">
    <property type="component" value="Unassembled WGS sequence"/>
</dbReference>
<dbReference type="AlphaFoldDB" id="A0A5N6ZL02"/>